<dbReference type="AlphaFoldDB" id="A0A8T0C4B1"/>
<evidence type="ECO:0000313" key="3">
    <source>
        <dbReference type="Proteomes" id="UP000016480"/>
    </source>
</evidence>
<dbReference type="Proteomes" id="UP000016480">
    <property type="component" value="Unassembled WGS sequence"/>
</dbReference>
<dbReference type="EMBL" id="AHCD03000044">
    <property type="protein sequence ID" value="KAF7782061.1"/>
    <property type="molecule type" value="Genomic_DNA"/>
</dbReference>
<reference evidence="2 3" key="1">
    <citation type="journal article" date="2012" name="J. Bacteriol.">
        <title>Genome sequence of the cycloprodigiosin-producing bacterial strain Pseudoalteromonas rubra ATCC 29570(T).</title>
        <authorList>
            <person name="Xie B.B."/>
            <person name="Shu Y.L."/>
            <person name="Qin Q.L."/>
            <person name="Rong J.C."/>
            <person name="Zhang X.Y."/>
            <person name="Chen X.L."/>
            <person name="Zhou B.C."/>
            <person name="Zhang Y.Z."/>
        </authorList>
    </citation>
    <scope>NUCLEOTIDE SEQUENCE [LARGE SCALE GENOMIC DNA]</scope>
    <source>
        <strain evidence="2 3">DSM 6842</strain>
    </source>
</reference>
<accession>A0A8T0C4B1</accession>
<keyword evidence="1" id="KW-0472">Membrane</keyword>
<feature type="transmembrane region" description="Helical" evidence="1">
    <location>
        <begin position="6"/>
        <end position="34"/>
    </location>
</feature>
<comment type="caution">
    <text evidence="2">The sequence shown here is derived from an EMBL/GenBank/DDBJ whole genome shotgun (WGS) entry which is preliminary data.</text>
</comment>
<protein>
    <submittedName>
        <fullName evidence="2">Uncharacterized protein</fullName>
    </submittedName>
</protein>
<keyword evidence="1" id="KW-0812">Transmembrane</keyword>
<gene>
    <name evidence="2" type="ORF">PRUB_b1466</name>
</gene>
<evidence type="ECO:0000256" key="1">
    <source>
        <dbReference type="SAM" id="Phobius"/>
    </source>
</evidence>
<organism evidence="2 3">
    <name type="scientific">Pseudoalteromonas rubra</name>
    <dbReference type="NCBI Taxonomy" id="43658"/>
    <lineage>
        <taxon>Bacteria</taxon>
        <taxon>Pseudomonadati</taxon>
        <taxon>Pseudomonadota</taxon>
        <taxon>Gammaproteobacteria</taxon>
        <taxon>Alteromonadales</taxon>
        <taxon>Pseudoalteromonadaceae</taxon>
        <taxon>Pseudoalteromonas</taxon>
    </lineage>
</organism>
<proteinExistence type="predicted"/>
<evidence type="ECO:0000313" key="2">
    <source>
        <dbReference type="EMBL" id="KAF7782061.1"/>
    </source>
</evidence>
<keyword evidence="1" id="KW-1133">Transmembrane helix</keyword>
<name>A0A8T0C4B1_9GAMM</name>
<sequence>MNNPVSFILFSVECLFELALSYKPYISFVCLFIFKKMKVSI</sequence>